<proteinExistence type="predicted"/>
<organism evidence="2 3">
    <name type="scientific">Boletus reticuloceps</name>
    <dbReference type="NCBI Taxonomy" id="495285"/>
    <lineage>
        <taxon>Eukaryota</taxon>
        <taxon>Fungi</taxon>
        <taxon>Dikarya</taxon>
        <taxon>Basidiomycota</taxon>
        <taxon>Agaricomycotina</taxon>
        <taxon>Agaricomycetes</taxon>
        <taxon>Agaricomycetidae</taxon>
        <taxon>Boletales</taxon>
        <taxon>Boletineae</taxon>
        <taxon>Boletaceae</taxon>
        <taxon>Boletoideae</taxon>
        <taxon>Boletus</taxon>
    </lineage>
</organism>
<dbReference type="OrthoDB" id="3249986at2759"/>
<protein>
    <submittedName>
        <fullName evidence="2">Uncharacterized protein</fullName>
    </submittedName>
</protein>
<feature type="region of interest" description="Disordered" evidence="1">
    <location>
        <begin position="109"/>
        <end position="134"/>
    </location>
</feature>
<feature type="compositionally biased region" description="Basic and acidic residues" evidence="1">
    <location>
        <begin position="121"/>
        <end position="134"/>
    </location>
</feature>
<dbReference type="EMBL" id="JAGFBS010000002">
    <property type="protein sequence ID" value="KAG6380798.1"/>
    <property type="molecule type" value="Genomic_DNA"/>
</dbReference>
<dbReference type="AlphaFoldDB" id="A0A8I3ACZ3"/>
<evidence type="ECO:0000313" key="2">
    <source>
        <dbReference type="EMBL" id="KAG6380798.1"/>
    </source>
</evidence>
<reference evidence="2" key="1">
    <citation type="submission" date="2021-03" db="EMBL/GenBank/DDBJ databases">
        <title>Evolutionary innovations through gain and loss of genes in the ectomycorrhizal Boletales.</title>
        <authorList>
            <person name="Wu G."/>
            <person name="Miyauchi S."/>
            <person name="Morin E."/>
            <person name="Yang Z.-L."/>
            <person name="Xu J."/>
            <person name="Martin F.M."/>
        </authorList>
    </citation>
    <scope>NUCLEOTIDE SEQUENCE</scope>
    <source>
        <strain evidence="2">BR01</strain>
    </source>
</reference>
<dbReference type="Proteomes" id="UP000683000">
    <property type="component" value="Unassembled WGS sequence"/>
</dbReference>
<sequence>MSSLRTSRTTLTHAILTTIHPSIAHDTHFPFPVPLPSELHLMIRTHLRVHIARALLDSLHASLSSSLSTLCDDCKSYYAHVSGPHVADWPVVRAGRGCRCTAIGLPSRPPSRKTVRVDNPCLDHDPPPRPPVGDREPPAYFLAHVQHILATYASMDPSFPYADIPVASNADLDTLVSRVLYTFGWTAIPTTSHRNWEFDNDVLIVPSSASSAGDIPPIPLDALQIHLDLPIHDDILTRSPLHPTKVTYFPPLPPPTAIGMSYTLFTRYSLDPLHEPCFWLAPAGGRLSPGHRIRSTHLRIPRAPTGTRPSCTPVFPGSFSLGMASLIQALYSKHGPRLHTKYSHITLTCLDLIANHGLFTQNTHTLALELYGLGLYSCSCFTSTHDPEEFSDLIRVVRYQIQRLRPSTAFMGSNAQQH</sequence>
<accession>A0A8I3ACZ3</accession>
<gene>
    <name evidence="2" type="ORF">JVT61DRAFT_5182</name>
</gene>
<evidence type="ECO:0000256" key="1">
    <source>
        <dbReference type="SAM" id="MobiDB-lite"/>
    </source>
</evidence>
<keyword evidence="3" id="KW-1185">Reference proteome</keyword>
<name>A0A8I3ACZ3_9AGAM</name>
<comment type="caution">
    <text evidence="2">The sequence shown here is derived from an EMBL/GenBank/DDBJ whole genome shotgun (WGS) entry which is preliminary data.</text>
</comment>
<evidence type="ECO:0000313" key="3">
    <source>
        <dbReference type="Proteomes" id="UP000683000"/>
    </source>
</evidence>